<proteinExistence type="inferred from homology"/>
<organism evidence="9 10">
    <name type="scientific">Musa troglodytarum</name>
    <name type="common">fe'i banana</name>
    <dbReference type="NCBI Taxonomy" id="320322"/>
    <lineage>
        <taxon>Eukaryota</taxon>
        <taxon>Viridiplantae</taxon>
        <taxon>Streptophyta</taxon>
        <taxon>Embryophyta</taxon>
        <taxon>Tracheophyta</taxon>
        <taxon>Spermatophyta</taxon>
        <taxon>Magnoliopsida</taxon>
        <taxon>Liliopsida</taxon>
        <taxon>Zingiberales</taxon>
        <taxon>Musaceae</taxon>
        <taxon>Musa</taxon>
    </lineage>
</organism>
<protein>
    <submittedName>
        <fullName evidence="9">Cell division</fullName>
    </submittedName>
</protein>
<dbReference type="EMBL" id="CP097504">
    <property type="protein sequence ID" value="URD85496.1"/>
    <property type="molecule type" value="Genomic_DNA"/>
</dbReference>
<dbReference type="Gene3D" id="1.10.472.10">
    <property type="entry name" value="Cyclin-like"/>
    <property type="match status" value="2"/>
</dbReference>
<evidence type="ECO:0000256" key="5">
    <source>
        <dbReference type="RuleBase" id="RU000383"/>
    </source>
</evidence>
<feature type="region of interest" description="Disordered" evidence="6">
    <location>
        <begin position="23"/>
        <end position="46"/>
    </location>
</feature>
<accession>A0A9E7EYN7</accession>
<dbReference type="Pfam" id="PF02984">
    <property type="entry name" value="Cyclin_C"/>
    <property type="match status" value="1"/>
</dbReference>
<dbReference type="AlphaFoldDB" id="A0A9E7EYN7"/>
<dbReference type="Proteomes" id="UP001055439">
    <property type="component" value="Chromosome 2"/>
</dbReference>
<dbReference type="SMART" id="SM00385">
    <property type="entry name" value="CYCLIN"/>
    <property type="match status" value="1"/>
</dbReference>
<dbReference type="InterPro" id="IPR006671">
    <property type="entry name" value="Cyclin_N"/>
</dbReference>
<dbReference type="PANTHER" id="PTHR10177">
    <property type="entry name" value="CYCLINS"/>
    <property type="match status" value="1"/>
</dbReference>
<reference evidence="9" key="1">
    <citation type="submission" date="2022-05" db="EMBL/GenBank/DDBJ databases">
        <title>The Musa troglodytarum L. genome provides insights into the mechanism of non-climacteric behaviour and enrichment of carotenoids.</title>
        <authorList>
            <person name="Wang J."/>
        </authorList>
    </citation>
    <scope>NUCLEOTIDE SEQUENCE</scope>
    <source>
        <tissue evidence="9">Leaf</tissue>
    </source>
</reference>
<dbReference type="OrthoDB" id="306099at2759"/>
<feature type="compositionally biased region" description="Basic and acidic residues" evidence="6">
    <location>
        <begin position="32"/>
        <end position="43"/>
    </location>
</feature>
<evidence type="ECO:0000259" key="8">
    <source>
        <dbReference type="SMART" id="SM01332"/>
    </source>
</evidence>
<evidence type="ECO:0000256" key="2">
    <source>
        <dbReference type="ARBA" id="ARBA00022618"/>
    </source>
</evidence>
<dbReference type="CDD" id="cd20544">
    <property type="entry name" value="CYCLIN_AtCycD-like_rpt2"/>
    <property type="match status" value="1"/>
</dbReference>
<evidence type="ECO:0000313" key="10">
    <source>
        <dbReference type="Proteomes" id="UP001055439"/>
    </source>
</evidence>
<gene>
    <name evidence="9" type="ORF">MUK42_28681</name>
</gene>
<dbReference type="Pfam" id="PF00134">
    <property type="entry name" value="Cyclin_N"/>
    <property type="match status" value="1"/>
</dbReference>
<dbReference type="FunFam" id="1.10.472.10:FF:000040">
    <property type="entry name" value="D6-type cyclin"/>
    <property type="match status" value="1"/>
</dbReference>
<evidence type="ECO:0000256" key="3">
    <source>
        <dbReference type="ARBA" id="ARBA00023127"/>
    </source>
</evidence>
<keyword evidence="2 9" id="KW-0132">Cell division</keyword>
<dbReference type="InterPro" id="IPR039361">
    <property type="entry name" value="Cyclin"/>
</dbReference>
<dbReference type="InterPro" id="IPR036915">
    <property type="entry name" value="Cyclin-like_sf"/>
</dbReference>
<dbReference type="SMART" id="SM01332">
    <property type="entry name" value="Cyclin_C"/>
    <property type="match status" value="1"/>
</dbReference>
<dbReference type="CDD" id="cd20543">
    <property type="entry name" value="CYCLIN_AtCycD-like_rpt1"/>
    <property type="match status" value="1"/>
</dbReference>
<feature type="domain" description="Cyclin C-terminal" evidence="8">
    <location>
        <begin position="213"/>
        <end position="337"/>
    </location>
</feature>
<dbReference type="FunFam" id="1.10.472.10:FF:000060">
    <property type="entry name" value="D6-type cyclin"/>
    <property type="match status" value="1"/>
</dbReference>
<keyword evidence="10" id="KW-1185">Reference proteome</keyword>
<evidence type="ECO:0000256" key="4">
    <source>
        <dbReference type="ARBA" id="ARBA00023306"/>
    </source>
</evidence>
<evidence type="ECO:0000256" key="6">
    <source>
        <dbReference type="SAM" id="MobiDB-lite"/>
    </source>
</evidence>
<feature type="domain" description="Cyclin-like" evidence="7">
    <location>
        <begin position="115"/>
        <end position="204"/>
    </location>
</feature>
<evidence type="ECO:0000259" key="7">
    <source>
        <dbReference type="SMART" id="SM00385"/>
    </source>
</evidence>
<evidence type="ECO:0000313" key="9">
    <source>
        <dbReference type="EMBL" id="URD85496.1"/>
    </source>
</evidence>
<name>A0A9E7EYN7_9LILI</name>
<evidence type="ECO:0000256" key="1">
    <source>
        <dbReference type="ARBA" id="ARBA00009065"/>
    </source>
</evidence>
<dbReference type="InterPro" id="IPR004367">
    <property type="entry name" value="Cyclin_C-dom"/>
</dbReference>
<dbReference type="InterPro" id="IPR013763">
    <property type="entry name" value="Cyclin-like_dom"/>
</dbReference>
<keyword evidence="4" id="KW-0131">Cell cycle</keyword>
<comment type="similarity">
    <text evidence="1">Belongs to the cyclin family. Cyclin D subfamily.</text>
</comment>
<sequence length="369" mass="40786">MGLGYEYASSILLCPEDSSSILGFDDGEGEEQDSHGEAQRRDLCQSPDQKSGFCGGILMDFTLQSEDCVVELVERESQHRPQGDYAGRLLRGQLDMVARSAAIDRIQKPVTIYHLFLNDQVHAHHNFGPLTAYLSINYLDRFLSSYELPQGQAWMTQLLSVACLALAAKVEETEVPLSLELQVGDANHVFEARTVHRMELLVLGTLKWRMQAPTPFSFIGYFLHKFSDGNLPDSLLISSSVDLILGTVREIGFLEYRPSEIAAAVALSVLKDTQILDLDQALACCIHVNKERVLKCHRVMQEMTPMKNRTHRNTSPSISAVPKSPVGVLDAACLSDESDDLAAVESHGSCLLRSSPAAKKRKLNRPSTS</sequence>
<keyword evidence="3 5" id="KW-0195">Cyclin</keyword>
<dbReference type="SUPFAM" id="SSF47954">
    <property type="entry name" value="Cyclin-like"/>
    <property type="match status" value="2"/>
</dbReference>
<dbReference type="GO" id="GO:0051301">
    <property type="term" value="P:cell division"/>
    <property type="evidence" value="ECO:0007669"/>
    <property type="project" value="UniProtKB-KW"/>
</dbReference>